<accession>A0AAX6EVK2</accession>
<dbReference type="Proteomes" id="UP001140949">
    <property type="component" value="Unassembled WGS sequence"/>
</dbReference>
<proteinExistence type="predicted"/>
<dbReference type="EMBL" id="JANAVB010033723">
    <property type="protein sequence ID" value="KAJ6807978.1"/>
    <property type="molecule type" value="Genomic_DNA"/>
</dbReference>
<sequence>MLNLAAIFLLYTKRNPATSHNLFNTFLSAITTDVFLVQPTAIPMAHSSDHEDTQVVDSPPPDTVPFDDETQPVDDCYDLYGETQVVEEDDGVVRRVEEWVETQAVDDLEETPVLDDDDNDDDVFEKKVANWAVGGVGETLVLVGDGVRELVLANIVDDEHSSGRTIMPIKFQVAHKSSCKRLPMYGEPRISIIAACKVVLCSRRGLGCFRRLC</sequence>
<gene>
    <name evidence="1" type="ORF">M6B38_171945</name>
</gene>
<evidence type="ECO:0000313" key="2">
    <source>
        <dbReference type="Proteomes" id="UP001140949"/>
    </source>
</evidence>
<organism evidence="1 2">
    <name type="scientific">Iris pallida</name>
    <name type="common">Sweet iris</name>
    <dbReference type="NCBI Taxonomy" id="29817"/>
    <lineage>
        <taxon>Eukaryota</taxon>
        <taxon>Viridiplantae</taxon>
        <taxon>Streptophyta</taxon>
        <taxon>Embryophyta</taxon>
        <taxon>Tracheophyta</taxon>
        <taxon>Spermatophyta</taxon>
        <taxon>Magnoliopsida</taxon>
        <taxon>Liliopsida</taxon>
        <taxon>Asparagales</taxon>
        <taxon>Iridaceae</taxon>
        <taxon>Iridoideae</taxon>
        <taxon>Irideae</taxon>
        <taxon>Iris</taxon>
    </lineage>
</organism>
<comment type="caution">
    <text evidence="1">The sequence shown here is derived from an EMBL/GenBank/DDBJ whole genome shotgun (WGS) entry which is preliminary data.</text>
</comment>
<dbReference type="AlphaFoldDB" id="A0AAX6EVK2"/>
<protein>
    <submittedName>
        <fullName evidence="1">Uncharacterized protein</fullName>
    </submittedName>
</protein>
<reference evidence="1" key="2">
    <citation type="submission" date="2023-04" db="EMBL/GenBank/DDBJ databases">
        <authorList>
            <person name="Bruccoleri R.E."/>
            <person name="Oakeley E.J."/>
            <person name="Faust A.-M."/>
            <person name="Dessus-Babus S."/>
            <person name="Altorfer M."/>
            <person name="Burckhardt D."/>
            <person name="Oertli M."/>
            <person name="Naumann U."/>
            <person name="Petersen F."/>
            <person name="Wong J."/>
        </authorList>
    </citation>
    <scope>NUCLEOTIDE SEQUENCE</scope>
    <source>
        <strain evidence="1">GSM-AAB239-AS_SAM_17_03QT</strain>
        <tissue evidence="1">Leaf</tissue>
    </source>
</reference>
<name>A0AAX6EVK2_IRIPA</name>
<evidence type="ECO:0000313" key="1">
    <source>
        <dbReference type="EMBL" id="KAJ6807978.1"/>
    </source>
</evidence>
<reference evidence="1" key="1">
    <citation type="journal article" date="2023" name="GigaByte">
        <title>Genome assembly of the bearded iris, Iris pallida Lam.</title>
        <authorList>
            <person name="Bruccoleri R.E."/>
            <person name="Oakeley E.J."/>
            <person name="Faust A.M.E."/>
            <person name="Altorfer M."/>
            <person name="Dessus-Babus S."/>
            <person name="Burckhardt D."/>
            <person name="Oertli M."/>
            <person name="Naumann U."/>
            <person name="Petersen F."/>
            <person name="Wong J."/>
        </authorList>
    </citation>
    <scope>NUCLEOTIDE SEQUENCE</scope>
    <source>
        <strain evidence="1">GSM-AAB239-AS_SAM_17_03QT</strain>
    </source>
</reference>
<keyword evidence="2" id="KW-1185">Reference proteome</keyword>